<evidence type="ECO:0000313" key="3">
    <source>
        <dbReference type="Proteomes" id="UP000198848"/>
    </source>
</evidence>
<keyword evidence="1" id="KW-0472">Membrane</keyword>
<keyword evidence="1" id="KW-0812">Transmembrane</keyword>
<reference evidence="3" key="1">
    <citation type="submission" date="2016-10" db="EMBL/GenBank/DDBJ databases">
        <authorList>
            <person name="Varghese N."/>
            <person name="Submissions S."/>
        </authorList>
    </citation>
    <scope>NUCLEOTIDE SEQUENCE [LARGE SCALE GENOMIC DNA]</scope>
    <source>
        <strain evidence="3">DSM 24767</strain>
    </source>
</reference>
<evidence type="ECO:0000256" key="1">
    <source>
        <dbReference type="SAM" id="Phobius"/>
    </source>
</evidence>
<sequence length="41" mass="4560">MTELPYGILAAESPLPIELVGWGTLILGLLVTIVWLAYLYR</sequence>
<organism evidence="2 3">
    <name type="scientific">Natronobacterium texcoconense</name>
    <dbReference type="NCBI Taxonomy" id="1095778"/>
    <lineage>
        <taxon>Archaea</taxon>
        <taxon>Methanobacteriati</taxon>
        <taxon>Methanobacteriota</taxon>
        <taxon>Stenosarchaea group</taxon>
        <taxon>Halobacteria</taxon>
        <taxon>Halobacteriales</taxon>
        <taxon>Natrialbaceae</taxon>
        <taxon>Natronobacterium</taxon>
    </lineage>
</organism>
<name>A0A1H1BJT7_NATTX</name>
<dbReference type="EMBL" id="FNLC01000001">
    <property type="protein sequence ID" value="SDQ52020.1"/>
    <property type="molecule type" value="Genomic_DNA"/>
</dbReference>
<keyword evidence="3" id="KW-1185">Reference proteome</keyword>
<feature type="transmembrane region" description="Helical" evidence="1">
    <location>
        <begin position="20"/>
        <end position="40"/>
    </location>
</feature>
<dbReference type="AlphaFoldDB" id="A0A1H1BJT7"/>
<accession>A0A1H1BJT7</accession>
<dbReference type="Proteomes" id="UP000198848">
    <property type="component" value="Unassembled WGS sequence"/>
</dbReference>
<proteinExistence type="predicted"/>
<dbReference type="RefSeq" id="WP_280139352.1">
    <property type="nucleotide sequence ID" value="NZ_FNLC01000001.1"/>
</dbReference>
<gene>
    <name evidence="2" type="ORF">SAMN04489842_1063</name>
</gene>
<protein>
    <submittedName>
        <fullName evidence="2">Uncharacterized protein</fullName>
    </submittedName>
</protein>
<evidence type="ECO:0000313" key="2">
    <source>
        <dbReference type="EMBL" id="SDQ52020.1"/>
    </source>
</evidence>
<keyword evidence="1" id="KW-1133">Transmembrane helix</keyword>